<organism evidence="1 2">
    <name type="scientific">Morganella morganii</name>
    <name type="common">Proteus morganii</name>
    <dbReference type="NCBI Taxonomy" id="582"/>
    <lineage>
        <taxon>Bacteria</taxon>
        <taxon>Pseudomonadati</taxon>
        <taxon>Pseudomonadota</taxon>
        <taxon>Gammaproteobacteria</taxon>
        <taxon>Enterobacterales</taxon>
        <taxon>Morganellaceae</taxon>
        <taxon>Morganella</taxon>
    </lineage>
</organism>
<reference evidence="1 2" key="1">
    <citation type="submission" date="2017-08" db="EMBL/GenBank/DDBJ databases">
        <title>Draft genome sequence of pheromone producing symbiont Morganella morganii, of the female New Zealand grass grub Costelytra giveni.</title>
        <authorList>
            <person name="Laugraud A."/>
            <person name="Young S.D."/>
            <person name="Hurst M.H."/>
        </authorList>
    </citation>
    <scope>NUCLEOTIDE SEQUENCE [LARGE SCALE GENOMIC DNA]</scope>
    <source>
        <strain evidence="1 2">MMsCG</strain>
    </source>
</reference>
<proteinExistence type="predicted"/>
<sequence length="111" mass="13118">MAFSNTEITQIEQCMDFFMKKRRPAPFIRDEVDLQYRIDDQSVIICEVRNVMERIIESPVVKITLNRTRRGWKVFGMSQSHEWVAVFDKPLQTFSDAIRMVEDDECGCFFG</sequence>
<dbReference type="Pfam" id="PF11225">
    <property type="entry name" value="DUF3024"/>
    <property type="match status" value="1"/>
</dbReference>
<comment type="caution">
    <text evidence="1">The sequence shown here is derived from an EMBL/GenBank/DDBJ whole genome shotgun (WGS) entry which is preliminary data.</text>
</comment>
<dbReference type="AlphaFoldDB" id="A0A433ZTG3"/>
<evidence type="ECO:0000313" key="1">
    <source>
        <dbReference type="EMBL" id="RUT65401.1"/>
    </source>
</evidence>
<dbReference type="OrthoDB" id="1362002at2"/>
<evidence type="ECO:0008006" key="3">
    <source>
        <dbReference type="Google" id="ProtNLM"/>
    </source>
</evidence>
<protein>
    <recommendedName>
        <fullName evidence="3">DUF3024 domain-containing protein</fullName>
    </recommendedName>
</protein>
<accession>A0A433ZTG3</accession>
<name>A0A433ZTG3_MORMO</name>
<dbReference type="Proteomes" id="UP000286908">
    <property type="component" value="Unassembled WGS sequence"/>
</dbReference>
<gene>
    <name evidence="1" type="ORF">CKG00_02545</name>
</gene>
<dbReference type="EMBL" id="NRQY01000001">
    <property type="protein sequence ID" value="RUT65401.1"/>
    <property type="molecule type" value="Genomic_DNA"/>
</dbReference>
<evidence type="ECO:0000313" key="2">
    <source>
        <dbReference type="Proteomes" id="UP000286908"/>
    </source>
</evidence>
<dbReference type="InterPro" id="IPR021388">
    <property type="entry name" value="DUF3024"/>
</dbReference>